<dbReference type="PANTHER" id="PTHR15907">
    <property type="entry name" value="DUF614 FAMILY PROTEIN-RELATED"/>
    <property type="match status" value="1"/>
</dbReference>
<name>A0A4Y7JJD5_PAPSO</name>
<accession>A0A4Y7JJD5</accession>
<protein>
    <submittedName>
        <fullName evidence="1">Uncharacterized protein</fullName>
    </submittedName>
</protein>
<evidence type="ECO:0000313" key="2">
    <source>
        <dbReference type="Proteomes" id="UP000316621"/>
    </source>
</evidence>
<dbReference type="Pfam" id="PF04749">
    <property type="entry name" value="PLAC8"/>
    <property type="match status" value="1"/>
</dbReference>
<dbReference type="AlphaFoldDB" id="A0A4Y7JJD5"/>
<dbReference type="OrthoDB" id="1045822at2759"/>
<dbReference type="Gramene" id="RZC61224">
    <property type="protein sequence ID" value="RZC61224"/>
    <property type="gene ID" value="C5167_022974"/>
</dbReference>
<reference evidence="1 2" key="1">
    <citation type="journal article" date="2018" name="Science">
        <title>The opium poppy genome and morphinan production.</title>
        <authorList>
            <person name="Guo L."/>
            <person name="Winzer T."/>
            <person name="Yang X."/>
            <person name="Li Y."/>
            <person name="Ning Z."/>
            <person name="He Z."/>
            <person name="Teodor R."/>
            <person name="Lu Y."/>
            <person name="Bowser T.A."/>
            <person name="Graham I.A."/>
            <person name="Ye K."/>
        </authorList>
    </citation>
    <scope>NUCLEOTIDE SEQUENCE [LARGE SCALE GENOMIC DNA]</scope>
    <source>
        <strain evidence="2">cv. HN1</strain>
        <tissue evidence="1">Leaves</tissue>
    </source>
</reference>
<sequence length="157" mass="16913">MASYAQEKPVATGVPVEVPMVPWSTGLCGCFDDCSNCCMTCWCPCITFGQTSEIIDRGSSSCGTNGALYALIGVLTGCSWIYSCTYRTKFRQLYNLEGSGCTDCLTHFCCTSCALCQEYRELKNKGFDVPLGWQGNVARGTGDVVTAPPPAYGAMNR</sequence>
<evidence type="ECO:0000313" key="1">
    <source>
        <dbReference type="EMBL" id="RZC61224.1"/>
    </source>
</evidence>
<gene>
    <name evidence="1" type="ORF">C5167_022974</name>
</gene>
<dbReference type="InterPro" id="IPR006461">
    <property type="entry name" value="PLAC_motif_containing"/>
</dbReference>
<keyword evidence="2" id="KW-1185">Reference proteome</keyword>
<dbReference type="Proteomes" id="UP000316621">
    <property type="component" value="Chromosome 5"/>
</dbReference>
<dbReference type="STRING" id="3469.A0A4Y7JJD5"/>
<dbReference type="NCBIfam" id="TIGR01571">
    <property type="entry name" value="A_thal_Cys_rich"/>
    <property type="match status" value="1"/>
</dbReference>
<dbReference type="EMBL" id="CM010719">
    <property type="protein sequence ID" value="RZC61224.1"/>
    <property type="molecule type" value="Genomic_DNA"/>
</dbReference>
<dbReference type="OMA" id="CACCELM"/>
<proteinExistence type="predicted"/>
<organism evidence="1 2">
    <name type="scientific">Papaver somniferum</name>
    <name type="common">Opium poppy</name>
    <dbReference type="NCBI Taxonomy" id="3469"/>
    <lineage>
        <taxon>Eukaryota</taxon>
        <taxon>Viridiplantae</taxon>
        <taxon>Streptophyta</taxon>
        <taxon>Embryophyta</taxon>
        <taxon>Tracheophyta</taxon>
        <taxon>Spermatophyta</taxon>
        <taxon>Magnoliopsida</taxon>
        <taxon>Ranunculales</taxon>
        <taxon>Papaveraceae</taxon>
        <taxon>Papaveroideae</taxon>
        <taxon>Papaver</taxon>
    </lineage>
</organism>